<keyword evidence="4" id="KW-0808">Transferase</keyword>
<feature type="transmembrane region" description="Helical" evidence="2">
    <location>
        <begin position="339"/>
        <end position="360"/>
    </location>
</feature>
<feature type="transmembrane region" description="Helical" evidence="2">
    <location>
        <begin position="214"/>
        <end position="233"/>
    </location>
</feature>
<feature type="transmembrane region" description="Helical" evidence="2">
    <location>
        <begin position="100"/>
        <end position="119"/>
    </location>
</feature>
<feature type="transmembrane region" description="Helical" evidence="2">
    <location>
        <begin position="245"/>
        <end position="264"/>
    </location>
</feature>
<feature type="region of interest" description="Disordered" evidence="1">
    <location>
        <begin position="371"/>
        <end position="406"/>
    </location>
</feature>
<keyword evidence="2" id="KW-0812">Transmembrane</keyword>
<feature type="transmembrane region" description="Helical" evidence="2">
    <location>
        <begin position="146"/>
        <end position="164"/>
    </location>
</feature>
<keyword evidence="2" id="KW-1133">Transmembrane helix</keyword>
<dbReference type="GO" id="GO:0016746">
    <property type="term" value="F:acyltransferase activity"/>
    <property type="evidence" value="ECO:0007669"/>
    <property type="project" value="UniProtKB-KW"/>
</dbReference>
<evidence type="ECO:0000313" key="5">
    <source>
        <dbReference type="Proteomes" id="UP001596004"/>
    </source>
</evidence>
<dbReference type="Proteomes" id="UP001596004">
    <property type="component" value="Unassembled WGS sequence"/>
</dbReference>
<feature type="transmembrane region" description="Helical" evidence="2">
    <location>
        <begin position="26"/>
        <end position="53"/>
    </location>
</feature>
<reference evidence="5" key="1">
    <citation type="journal article" date="2019" name="Int. J. Syst. Evol. Microbiol.">
        <title>The Global Catalogue of Microorganisms (GCM) 10K type strain sequencing project: providing services to taxonomists for standard genome sequencing and annotation.</title>
        <authorList>
            <consortium name="The Broad Institute Genomics Platform"/>
            <consortium name="The Broad Institute Genome Sequencing Center for Infectious Disease"/>
            <person name="Wu L."/>
            <person name="Ma J."/>
        </authorList>
    </citation>
    <scope>NUCLEOTIDE SEQUENCE [LARGE SCALE GENOMIC DNA]</scope>
    <source>
        <strain evidence="5">CGMCC 4.7132</strain>
    </source>
</reference>
<organism evidence="4 5">
    <name type="scientific">Sphaerisporangium dianthi</name>
    <dbReference type="NCBI Taxonomy" id="1436120"/>
    <lineage>
        <taxon>Bacteria</taxon>
        <taxon>Bacillati</taxon>
        <taxon>Actinomycetota</taxon>
        <taxon>Actinomycetes</taxon>
        <taxon>Streptosporangiales</taxon>
        <taxon>Streptosporangiaceae</taxon>
        <taxon>Sphaerisporangium</taxon>
    </lineage>
</organism>
<evidence type="ECO:0000313" key="4">
    <source>
        <dbReference type="EMBL" id="MFC4533270.1"/>
    </source>
</evidence>
<protein>
    <submittedName>
        <fullName evidence="4">Acyltransferase family protein</fullName>
        <ecNumber evidence="4">2.3.-.-</ecNumber>
    </submittedName>
</protein>
<dbReference type="PANTHER" id="PTHR23028">
    <property type="entry name" value="ACETYLTRANSFERASE"/>
    <property type="match status" value="1"/>
</dbReference>
<comment type="caution">
    <text evidence="4">The sequence shown here is derived from an EMBL/GenBank/DDBJ whole genome shotgun (WGS) entry which is preliminary data.</text>
</comment>
<dbReference type="InterPro" id="IPR002656">
    <property type="entry name" value="Acyl_transf_3_dom"/>
</dbReference>
<evidence type="ECO:0000256" key="1">
    <source>
        <dbReference type="SAM" id="MobiDB-lite"/>
    </source>
</evidence>
<keyword evidence="4" id="KW-0012">Acyltransferase</keyword>
<sequence>MELSKTVGSHPVTLPSRLPSLTGMRFVSAGMVFLTHAIGASLFASAAFAGAYMSVVIQGGWAAVSYFFILSGFVLTYAARKSDTTATFLRRRFLKIYPNYIITLAAALVLVSWVGKQAIDGGTALLHALLLQSYVPTLSVRTAFNSPAWSLSCEALFYLCFPLLYRYIGRIKADRLWNYAGLTVVAIFAVPFVAKFLPAQPPIPGFGMTELEMWFVMQFPPVRMLEFVFGMILARIVMTGRRLPVGLGGALAIGIALYAIAPLFPIGFDVVAISVVPLGLIIAAGAVDDTERRTSWLGGRVMVWLGEVSYAFYMWHFLVLVYVRQWFGNMKGWSTPAAFGMMAVLAGITLVLSWALYSLVEQPIMKRFASSRNGRTGPGVPLPMPPSSSPDLPEQVPVDPAPPVAR</sequence>
<evidence type="ECO:0000259" key="3">
    <source>
        <dbReference type="Pfam" id="PF01757"/>
    </source>
</evidence>
<dbReference type="EC" id="2.3.-.-" evidence="4"/>
<feature type="transmembrane region" description="Helical" evidence="2">
    <location>
        <begin position="176"/>
        <end position="194"/>
    </location>
</feature>
<gene>
    <name evidence="4" type="ORF">ACFO60_21055</name>
</gene>
<feature type="transmembrane region" description="Helical" evidence="2">
    <location>
        <begin position="270"/>
        <end position="287"/>
    </location>
</feature>
<dbReference type="InterPro" id="IPR050879">
    <property type="entry name" value="Acyltransferase_3"/>
</dbReference>
<name>A0ABV9CJE1_9ACTN</name>
<evidence type="ECO:0000256" key="2">
    <source>
        <dbReference type="SAM" id="Phobius"/>
    </source>
</evidence>
<accession>A0ABV9CJE1</accession>
<dbReference type="PANTHER" id="PTHR23028:SF53">
    <property type="entry name" value="ACYL_TRANSF_3 DOMAIN-CONTAINING PROTEIN"/>
    <property type="match status" value="1"/>
</dbReference>
<dbReference type="EMBL" id="JBHSFP010000014">
    <property type="protein sequence ID" value="MFC4533270.1"/>
    <property type="molecule type" value="Genomic_DNA"/>
</dbReference>
<keyword evidence="5" id="KW-1185">Reference proteome</keyword>
<dbReference type="Pfam" id="PF01757">
    <property type="entry name" value="Acyl_transf_3"/>
    <property type="match status" value="1"/>
</dbReference>
<feature type="domain" description="Acyltransferase 3" evidence="3">
    <location>
        <begin position="20"/>
        <end position="357"/>
    </location>
</feature>
<dbReference type="RefSeq" id="WP_380842544.1">
    <property type="nucleotide sequence ID" value="NZ_JBHSFP010000014.1"/>
</dbReference>
<feature type="transmembrane region" description="Helical" evidence="2">
    <location>
        <begin position="59"/>
        <end position="79"/>
    </location>
</feature>
<keyword evidence="2" id="KW-0472">Membrane</keyword>
<proteinExistence type="predicted"/>
<feature type="transmembrane region" description="Helical" evidence="2">
    <location>
        <begin position="308"/>
        <end position="327"/>
    </location>
</feature>